<proteinExistence type="predicted"/>
<dbReference type="EC" id="1.6.5.3" evidence="2"/>
<gene>
    <name evidence="2" type="ORF">PIL02S_04566</name>
</gene>
<name>A0A2W0C5I9_9BACL</name>
<dbReference type="Proteomes" id="UP000247459">
    <property type="component" value="Unassembled WGS sequence"/>
</dbReference>
<dbReference type="RefSeq" id="WP_110821529.1">
    <property type="nucleotide sequence ID" value="NZ_PRLG01000021.1"/>
</dbReference>
<dbReference type="SUPFAM" id="SSF51735">
    <property type="entry name" value="NAD(P)-binding Rossmann-fold domains"/>
    <property type="match status" value="1"/>
</dbReference>
<evidence type="ECO:0000313" key="3">
    <source>
        <dbReference type="Proteomes" id="UP000247459"/>
    </source>
</evidence>
<dbReference type="PANTHER" id="PTHR47129">
    <property type="entry name" value="QUINONE OXIDOREDUCTASE 2"/>
    <property type="match status" value="1"/>
</dbReference>
<protein>
    <submittedName>
        <fullName evidence="2">TrkA N-terminal domain protein</fullName>
        <ecNumber evidence="2">1.6.5.3</ecNumber>
    </submittedName>
</protein>
<accession>A0A2W0C5I9</accession>
<dbReference type="InterPro" id="IPR008030">
    <property type="entry name" value="NmrA-like"/>
</dbReference>
<dbReference type="OrthoDB" id="152510at2"/>
<dbReference type="Gene3D" id="3.40.50.720">
    <property type="entry name" value="NAD(P)-binding Rossmann-like Domain"/>
    <property type="match status" value="1"/>
</dbReference>
<dbReference type="CDD" id="cd05269">
    <property type="entry name" value="TMR_SDR_a"/>
    <property type="match status" value="1"/>
</dbReference>
<dbReference type="Gene3D" id="3.90.25.10">
    <property type="entry name" value="UDP-galactose 4-epimerase, domain 1"/>
    <property type="match status" value="1"/>
</dbReference>
<dbReference type="Pfam" id="PF05368">
    <property type="entry name" value="NmrA"/>
    <property type="match status" value="1"/>
</dbReference>
<dbReference type="PANTHER" id="PTHR47129:SF1">
    <property type="entry name" value="NMRA-LIKE DOMAIN-CONTAINING PROTEIN"/>
    <property type="match status" value="1"/>
</dbReference>
<evidence type="ECO:0000259" key="1">
    <source>
        <dbReference type="Pfam" id="PF05368"/>
    </source>
</evidence>
<feature type="domain" description="NmrA-like" evidence="1">
    <location>
        <begin position="3"/>
        <end position="259"/>
    </location>
</feature>
<sequence length="295" mass="32261">MGKILITGATGNLGSRTLELLLKKVPSNQVAVLVRNPESEKMKKFVKEGIEAHQGDYFDYDSLLRAFNGVEKVMLISAQAFTDRNTQHFNVIAAAKQAGVKHVIFTSIIRRENSNLIIPEVSMSDLFAEQTLKASGLAYTILHNPPYLEVMHSYFGDALKVGVRVPAGSGKVAAASLDDLAAANVAVLTQNGHENKSYTLSGSEGSSFADIAEALSEISQITIPYEAISEKEYIDTMVANGMPVLMTDFLLGWVRGVNTGEFSETSGDLERLIGRKPMTYKEFFKIKSPFSKIED</sequence>
<evidence type="ECO:0000313" key="2">
    <source>
        <dbReference type="EMBL" id="PYY27893.1"/>
    </source>
</evidence>
<dbReference type="EMBL" id="PRLG01000021">
    <property type="protein sequence ID" value="PYY27893.1"/>
    <property type="molecule type" value="Genomic_DNA"/>
</dbReference>
<dbReference type="AlphaFoldDB" id="A0A2W0C5I9"/>
<comment type="caution">
    <text evidence="2">The sequence shown here is derived from an EMBL/GenBank/DDBJ whole genome shotgun (WGS) entry which is preliminary data.</text>
</comment>
<dbReference type="InterPro" id="IPR052718">
    <property type="entry name" value="NmrA-type_oxidoreductase"/>
</dbReference>
<keyword evidence="2" id="KW-0560">Oxidoreductase</keyword>
<reference evidence="2 3" key="1">
    <citation type="submission" date="2018-01" db="EMBL/GenBank/DDBJ databases">
        <title>Genome sequence of the PGP bacterium Paenibacillus illinoisensis E3.</title>
        <authorList>
            <person name="Rolli E."/>
            <person name="Marasco R."/>
            <person name="Bessem C."/>
            <person name="Michoud G."/>
            <person name="Gaiarsa S."/>
            <person name="Borin S."/>
            <person name="Daffonchio D."/>
        </authorList>
    </citation>
    <scope>NUCLEOTIDE SEQUENCE [LARGE SCALE GENOMIC DNA]</scope>
    <source>
        <strain evidence="2 3">E3</strain>
    </source>
</reference>
<dbReference type="GO" id="GO:0016491">
    <property type="term" value="F:oxidoreductase activity"/>
    <property type="evidence" value="ECO:0007669"/>
    <property type="project" value="UniProtKB-KW"/>
</dbReference>
<dbReference type="InterPro" id="IPR036291">
    <property type="entry name" value="NAD(P)-bd_dom_sf"/>
</dbReference>
<organism evidence="2 3">
    <name type="scientific">Paenibacillus illinoisensis</name>
    <dbReference type="NCBI Taxonomy" id="59845"/>
    <lineage>
        <taxon>Bacteria</taxon>
        <taxon>Bacillati</taxon>
        <taxon>Bacillota</taxon>
        <taxon>Bacilli</taxon>
        <taxon>Bacillales</taxon>
        <taxon>Paenibacillaceae</taxon>
        <taxon>Paenibacillus</taxon>
    </lineage>
</organism>